<protein>
    <submittedName>
        <fullName evidence="1">Uncharacterized protein</fullName>
    </submittedName>
</protein>
<gene>
    <name evidence="1" type="ORF">DEO72_LG7g253</name>
</gene>
<name>A0A4D6MGT4_VIGUN</name>
<proteinExistence type="predicted"/>
<reference evidence="1 2" key="1">
    <citation type="submission" date="2019-04" db="EMBL/GenBank/DDBJ databases">
        <title>An improved genome assembly and genetic linkage map for asparagus bean, Vigna unguiculata ssp. sesquipedialis.</title>
        <authorList>
            <person name="Xia Q."/>
            <person name="Zhang R."/>
            <person name="Dong Y."/>
        </authorList>
    </citation>
    <scope>NUCLEOTIDE SEQUENCE [LARGE SCALE GENOMIC DNA]</scope>
    <source>
        <tissue evidence="1">Leaf</tissue>
    </source>
</reference>
<dbReference type="Proteomes" id="UP000501690">
    <property type="component" value="Linkage Group LG7"/>
</dbReference>
<evidence type="ECO:0000313" key="1">
    <source>
        <dbReference type="EMBL" id="QCD98974.1"/>
    </source>
</evidence>
<sequence>MREDVFNRIVNVLQKMIDCGDVTEGTPAWEGTQTILQLARGVIDGGMICIRCCCNGCGRHIEHSS</sequence>
<dbReference type="AlphaFoldDB" id="A0A4D6MGT4"/>
<accession>A0A4D6MGT4</accession>
<keyword evidence="2" id="KW-1185">Reference proteome</keyword>
<dbReference type="EMBL" id="CP039351">
    <property type="protein sequence ID" value="QCD98974.1"/>
    <property type="molecule type" value="Genomic_DNA"/>
</dbReference>
<evidence type="ECO:0000313" key="2">
    <source>
        <dbReference type="Proteomes" id="UP000501690"/>
    </source>
</evidence>
<organism evidence="1 2">
    <name type="scientific">Vigna unguiculata</name>
    <name type="common">Cowpea</name>
    <dbReference type="NCBI Taxonomy" id="3917"/>
    <lineage>
        <taxon>Eukaryota</taxon>
        <taxon>Viridiplantae</taxon>
        <taxon>Streptophyta</taxon>
        <taxon>Embryophyta</taxon>
        <taxon>Tracheophyta</taxon>
        <taxon>Spermatophyta</taxon>
        <taxon>Magnoliopsida</taxon>
        <taxon>eudicotyledons</taxon>
        <taxon>Gunneridae</taxon>
        <taxon>Pentapetalae</taxon>
        <taxon>rosids</taxon>
        <taxon>fabids</taxon>
        <taxon>Fabales</taxon>
        <taxon>Fabaceae</taxon>
        <taxon>Papilionoideae</taxon>
        <taxon>50 kb inversion clade</taxon>
        <taxon>NPAAA clade</taxon>
        <taxon>indigoferoid/millettioid clade</taxon>
        <taxon>Phaseoleae</taxon>
        <taxon>Vigna</taxon>
    </lineage>
</organism>